<dbReference type="AlphaFoldDB" id="A0A392SF98"/>
<protein>
    <recommendedName>
        <fullName evidence="3">RNA-binding protein 25-like</fullName>
    </recommendedName>
</protein>
<reference evidence="1 2" key="1">
    <citation type="journal article" date="2018" name="Front. Plant Sci.">
        <title>Red Clover (Trifolium pratense) and Zigzag Clover (T. medium) - A Picture of Genomic Similarities and Differences.</title>
        <authorList>
            <person name="Dluhosova J."/>
            <person name="Istvanek J."/>
            <person name="Nedelnik J."/>
            <person name="Repkova J."/>
        </authorList>
    </citation>
    <scope>NUCLEOTIDE SEQUENCE [LARGE SCALE GENOMIC DNA]</scope>
    <source>
        <strain evidence="2">cv. 10/8</strain>
        <tissue evidence="1">Leaf</tissue>
    </source>
</reference>
<feature type="non-terminal residue" evidence="1">
    <location>
        <position position="1"/>
    </location>
</feature>
<dbReference type="InterPro" id="IPR012677">
    <property type="entry name" value="Nucleotide-bd_a/b_plait_sf"/>
</dbReference>
<organism evidence="1 2">
    <name type="scientific">Trifolium medium</name>
    <dbReference type="NCBI Taxonomy" id="97028"/>
    <lineage>
        <taxon>Eukaryota</taxon>
        <taxon>Viridiplantae</taxon>
        <taxon>Streptophyta</taxon>
        <taxon>Embryophyta</taxon>
        <taxon>Tracheophyta</taxon>
        <taxon>Spermatophyta</taxon>
        <taxon>Magnoliopsida</taxon>
        <taxon>eudicotyledons</taxon>
        <taxon>Gunneridae</taxon>
        <taxon>Pentapetalae</taxon>
        <taxon>rosids</taxon>
        <taxon>fabids</taxon>
        <taxon>Fabales</taxon>
        <taxon>Fabaceae</taxon>
        <taxon>Papilionoideae</taxon>
        <taxon>50 kb inversion clade</taxon>
        <taxon>NPAAA clade</taxon>
        <taxon>Hologalegina</taxon>
        <taxon>IRL clade</taxon>
        <taxon>Trifolieae</taxon>
        <taxon>Trifolium</taxon>
    </lineage>
</organism>
<dbReference type="EMBL" id="LXQA010371007">
    <property type="protein sequence ID" value="MCI47329.1"/>
    <property type="molecule type" value="Genomic_DNA"/>
</dbReference>
<evidence type="ECO:0000313" key="2">
    <source>
        <dbReference type="Proteomes" id="UP000265520"/>
    </source>
</evidence>
<dbReference type="InterPro" id="IPR035979">
    <property type="entry name" value="RBD_domain_sf"/>
</dbReference>
<sequence>IDLLESFNRYWRIEEVFIPAKRDRFGRRFRFARFADVMDAQALLDKIEGTWFGTYKLRANLPRFIREEKESVDGNRRNGGAF</sequence>
<keyword evidence="2" id="KW-1185">Reference proteome</keyword>
<dbReference type="Gene3D" id="3.30.70.330">
    <property type="match status" value="1"/>
</dbReference>
<name>A0A392SF98_9FABA</name>
<dbReference type="GO" id="GO:0003676">
    <property type="term" value="F:nucleic acid binding"/>
    <property type="evidence" value="ECO:0007669"/>
    <property type="project" value="InterPro"/>
</dbReference>
<evidence type="ECO:0000313" key="1">
    <source>
        <dbReference type="EMBL" id="MCI47329.1"/>
    </source>
</evidence>
<accession>A0A392SF98</accession>
<evidence type="ECO:0008006" key="3">
    <source>
        <dbReference type="Google" id="ProtNLM"/>
    </source>
</evidence>
<dbReference type="SUPFAM" id="SSF54928">
    <property type="entry name" value="RNA-binding domain, RBD"/>
    <property type="match status" value="1"/>
</dbReference>
<dbReference type="Proteomes" id="UP000265520">
    <property type="component" value="Unassembled WGS sequence"/>
</dbReference>
<comment type="caution">
    <text evidence="1">The sequence shown here is derived from an EMBL/GenBank/DDBJ whole genome shotgun (WGS) entry which is preliminary data.</text>
</comment>
<proteinExistence type="predicted"/>